<evidence type="ECO:0000313" key="3">
    <source>
        <dbReference type="EMBL" id="KAK0738829.1"/>
    </source>
</evidence>
<evidence type="ECO:0000313" key="4">
    <source>
        <dbReference type="Proteomes" id="UP001172155"/>
    </source>
</evidence>
<dbReference type="InterPro" id="IPR036514">
    <property type="entry name" value="SGNH_hydro_sf"/>
</dbReference>
<protein>
    <submittedName>
        <fullName evidence="3">GDSL-like Lipase/Acylhydrolase</fullName>
    </submittedName>
</protein>
<keyword evidence="4" id="KW-1185">Reference proteome</keyword>
<dbReference type="InterPro" id="IPR051532">
    <property type="entry name" value="Ester_Hydrolysis_Enzymes"/>
</dbReference>
<accession>A0AA40EES6</accession>
<sequence>MFAHILARIALAANTSAIPLRILPVGASVTFGVGSSAGNSYRKDLRNMLTAQPGSPHLVNFVGRNRNGDFPDNQVEATSGFVISQIVEAARVAAPLFLPNLVLIEAGTNNCNSGGTVPLAGANLTALINDLFRLSPGVTVIMATLLENKSASQDACRVDINRQYEGVASGLEAQGKKFVLVNMRSPDGPTTADLFDSRHPNDRGYAKMAVVWGQGIQMALEQGCIEKWRAQLGMS</sequence>
<dbReference type="PANTHER" id="PTHR30383:SF31">
    <property type="entry name" value="SGNH HYDROLASE-TYPE ESTERASE DOMAIN-CONTAINING PROTEIN-RELATED"/>
    <property type="match status" value="1"/>
</dbReference>
<dbReference type="GO" id="GO:0004622">
    <property type="term" value="F:phosphatidylcholine lysophospholipase activity"/>
    <property type="evidence" value="ECO:0007669"/>
    <property type="project" value="TreeGrafter"/>
</dbReference>
<dbReference type="EMBL" id="JAUKUD010000007">
    <property type="protein sequence ID" value="KAK0738829.1"/>
    <property type="molecule type" value="Genomic_DNA"/>
</dbReference>
<evidence type="ECO:0000256" key="1">
    <source>
        <dbReference type="SAM" id="SignalP"/>
    </source>
</evidence>
<comment type="caution">
    <text evidence="3">The sequence shown here is derived from an EMBL/GenBank/DDBJ whole genome shotgun (WGS) entry which is preliminary data.</text>
</comment>
<evidence type="ECO:0000259" key="2">
    <source>
        <dbReference type="Pfam" id="PF13472"/>
    </source>
</evidence>
<dbReference type="Proteomes" id="UP001172155">
    <property type="component" value="Unassembled WGS sequence"/>
</dbReference>
<dbReference type="Gene3D" id="3.40.50.1110">
    <property type="entry name" value="SGNH hydrolase"/>
    <property type="match status" value="1"/>
</dbReference>
<feature type="signal peptide" evidence="1">
    <location>
        <begin position="1"/>
        <end position="17"/>
    </location>
</feature>
<name>A0AA40EES6_9PEZI</name>
<keyword evidence="1" id="KW-0732">Signal</keyword>
<organism evidence="3 4">
    <name type="scientific">Schizothecium vesticola</name>
    <dbReference type="NCBI Taxonomy" id="314040"/>
    <lineage>
        <taxon>Eukaryota</taxon>
        <taxon>Fungi</taxon>
        <taxon>Dikarya</taxon>
        <taxon>Ascomycota</taxon>
        <taxon>Pezizomycotina</taxon>
        <taxon>Sordariomycetes</taxon>
        <taxon>Sordariomycetidae</taxon>
        <taxon>Sordariales</taxon>
        <taxon>Schizotheciaceae</taxon>
        <taxon>Schizothecium</taxon>
    </lineage>
</organism>
<dbReference type="InterPro" id="IPR013830">
    <property type="entry name" value="SGNH_hydro"/>
</dbReference>
<feature type="domain" description="SGNH hydrolase-type esterase" evidence="2">
    <location>
        <begin position="25"/>
        <end position="206"/>
    </location>
</feature>
<dbReference type="SUPFAM" id="SSF52266">
    <property type="entry name" value="SGNH hydrolase"/>
    <property type="match status" value="1"/>
</dbReference>
<reference evidence="3" key="1">
    <citation type="submission" date="2023-06" db="EMBL/GenBank/DDBJ databases">
        <title>Genome-scale phylogeny and comparative genomics of the fungal order Sordariales.</title>
        <authorList>
            <consortium name="Lawrence Berkeley National Laboratory"/>
            <person name="Hensen N."/>
            <person name="Bonometti L."/>
            <person name="Westerberg I."/>
            <person name="Brannstrom I.O."/>
            <person name="Guillou S."/>
            <person name="Cros-Aarteil S."/>
            <person name="Calhoun S."/>
            <person name="Haridas S."/>
            <person name="Kuo A."/>
            <person name="Mondo S."/>
            <person name="Pangilinan J."/>
            <person name="Riley R."/>
            <person name="LaButti K."/>
            <person name="Andreopoulos B."/>
            <person name="Lipzen A."/>
            <person name="Chen C."/>
            <person name="Yanf M."/>
            <person name="Daum C."/>
            <person name="Ng V."/>
            <person name="Clum A."/>
            <person name="Steindorff A."/>
            <person name="Ohm R."/>
            <person name="Martin F."/>
            <person name="Silar P."/>
            <person name="Natvig D."/>
            <person name="Lalanne C."/>
            <person name="Gautier V."/>
            <person name="Ament-velasquez S.L."/>
            <person name="Kruys A."/>
            <person name="Hutchinson M.I."/>
            <person name="Powell A.J."/>
            <person name="Barry K."/>
            <person name="Miller A.N."/>
            <person name="Grigoriev I.V."/>
            <person name="Debuchy R."/>
            <person name="Gladieux P."/>
            <person name="Thoren M.H."/>
            <person name="Johannesson H."/>
        </authorList>
    </citation>
    <scope>NUCLEOTIDE SEQUENCE</scope>
    <source>
        <strain evidence="3">SMH3187-1</strain>
    </source>
</reference>
<dbReference type="PANTHER" id="PTHR30383">
    <property type="entry name" value="THIOESTERASE 1/PROTEASE 1/LYSOPHOSPHOLIPASE L1"/>
    <property type="match status" value="1"/>
</dbReference>
<feature type="chain" id="PRO_5041412587" evidence="1">
    <location>
        <begin position="18"/>
        <end position="235"/>
    </location>
</feature>
<gene>
    <name evidence="3" type="ORF">B0T18DRAFT_441406</name>
</gene>
<dbReference type="AlphaFoldDB" id="A0AA40EES6"/>
<dbReference type="Pfam" id="PF13472">
    <property type="entry name" value="Lipase_GDSL_2"/>
    <property type="match status" value="1"/>
</dbReference>
<proteinExistence type="predicted"/>